<dbReference type="OrthoDB" id="5170563at2"/>
<sequence length="339" mass="38501">MPRSRGRGKSSGGKSIRVGHPVRDLTITEYMVQDALAFGDEDTILDVEEWASGWLGEAWRAAGEHQLCLDVVRHAAATPSEHALSAVAALRRMAPPEEWKLLDETIERLFESQPLPTWFGSPAFTPSRAYRSVDPYDSEHVLFIEYGLVPHVLMAEVYFTGIVWAERLTILEPNALEAWKRPLSEHPVEEILAELADAMRGTDDAPFQPGIEDYADLRALVWSRCRDHLPAPRERTEMDEAERAGILDEFETRDPIVRRLAELFLDFGDSYFTSGPLSWSPAWVQFFQVDWLPEEKVALEAEERAALPGALRRWVRFALERRGVAEKWIVPVVEIVSEP</sequence>
<protein>
    <submittedName>
        <fullName evidence="1">Uncharacterized protein</fullName>
    </submittedName>
</protein>
<evidence type="ECO:0000313" key="2">
    <source>
        <dbReference type="Proteomes" id="UP000219612"/>
    </source>
</evidence>
<dbReference type="AlphaFoldDB" id="A0A285HX89"/>
<organism evidence="1 2">
    <name type="scientific">Paractinoplanes atraurantiacus</name>
    <dbReference type="NCBI Taxonomy" id="1036182"/>
    <lineage>
        <taxon>Bacteria</taxon>
        <taxon>Bacillati</taxon>
        <taxon>Actinomycetota</taxon>
        <taxon>Actinomycetes</taxon>
        <taxon>Micromonosporales</taxon>
        <taxon>Micromonosporaceae</taxon>
        <taxon>Paractinoplanes</taxon>
    </lineage>
</organism>
<evidence type="ECO:0000313" key="1">
    <source>
        <dbReference type="EMBL" id="SNY40348.1"/>
    </source>
</evidence>
<accession>A0A285HX89</accession>
<name>A0A285HX89_9ACTN</name>
<dbReference type="EMBL" id="OBDY01000006">
    <property type="protein sequence ID" value="SNY40348.1"/>
    <property type="molecule type" value="Genomic_DNA"/>
</dbReference>
<gene>
    <name evidence="1" type="ORF">SAMN05421748_10624</name>
</gene>
<proteinExistence type="predicted"/>
<dbReference type="RefSeq" id="WP_143234652.1">
    <property type="nucleotide sequence ID" value="NZ_OBDY01000006.1"/>
</dbReference>
<reference evidence="2" key="1">
    <citation type="submission" date="2017-09" db="EMBL/GenBank/DDBJ databases">
        <authorList>
            <person name="Varghese N."/>
            <person name="Submissions S."/>
        </authorList>
    </citation>
    <scope>NUCLEOTIDE SEQUENCE [LARGE SCALE GENOMIC DNA]</scope>
    <source>
        <strain evidence="2">CGMCC 4.6857</strain>
    </source>
</reference>
<dbReference type="Proteomes" id="UP000219612">
    <property type="component" value="Unassembled WGS sequence"/>
</dbReference>
<keyword evidence="2" id="KW-1185">Reference proteome</keyword>